<evidence type="ECO:0000259" key="4">
    <source>
        <dbReference type="PROSITE" id="PS50949"/>
    </source>
</evidence>
<evidence type="ECO:0000256" key="3">
    <source>
        <dbReference type="ARBA" id="ARBA00023163"/>
    </source>
</evidence>
<evidence type="ECO:0000256" key="2">
    <source>
        <dbReference type="ARBA" id="ARBA00023125"/>
    </source>
</evidence>
<evidence type="ECO:0000256" key="1">
    <source>
        <dbReference type="ARBA" id="ARBA00023015"/>
    </source>
</evidence>
<comment type="caution">
    <text evidence="5">The sequence shown here is derived from an EMBL/GenBank/DDBJ whole genome shotgun (WGS) entry which is preliminary data.</text>
</comment>
<gene>
    <name evidence="5" type="ORF">COF81_16060</name>
</gene>
<sequence>MLLHIQLDPRSSTPIWEQIVQSIKELVLKSMLAPNDKLPSVRELASLLVINPNTVSKAYQELERQGIIETLRGKGTFVSQSITPTWDERKIAMVQKQFHQLLLEASYLGITKEKIHDWIDSYYKELGGNTDVESDEHQKNN</sequence>
<dbReference type="SUPFAM" id="SSF46785">
    <property type="entry name" value="Winged helix' DNA-binding domain"/>
    <property type="match status" value="1"/>
</dbReference>
<keyword evidence="3" id="KW-0804">Transcription</keyword>
<accession>A0ABD6TCX8</accession>
<name>A0ABD6TCX8_9BACI</name>
<dbReference type="Gene3D" id="1.10.10.10">
    <property type="entry name" value="Winged helix-like DNA-binding domain superfamily/Winged helix DNA-binding domain"/>
    <property type="match status" value="1"/>
</dbReference>
<dbReference type="PROSITE" id="PS50949">
    <property type="entry name" value="HTH_GNTR"/>
    <property type="match status" value="1"/>
</dbReference>
<evidence type="ECO:0000313" key="6">
    <source>
        <dbReference type="Proteomes" id="UP000221918"/>
    </source>
</evidence>
<protein>
    <submittedName>
        <fullName evidence="5">GntR family transcriptional regulator</fullName>
    </submittedName>
</protein>
<dbReference type="AlphaFoldDB" id="A0ABD6TCX8"/>
<keyword evidence="2" id="KW-0238">DNA-binding</keyword>
<dbReference type="SMART" id="SM00345">
    <property type="entry name" value="HTH_GNTR"/>
    <property type="match status" value="1"/>
</dbReference>
<keyword evidence="1" id="KW-0805">Transcription regulation</keyword>
<dbReference type="Pfam" id="PF00392">
    <property type="entry name" value="GntR"/>
    <property type="match status" value="1"/>
</dbReference>
<dbReference type="CDD" id="cd07377">
    <property type="entry name" value="WHTH_GntR"/>
    <property type="match status" value="1"/>
</dbReference>
<evidence type="ECO:0000313" key="5">
    <source>
        <dbReference type="EMBL" id="PHE94952.1"/>
    </source>
</evidence>
<dbReference type="InterPro" id="IPR000524">
    <property type="entry name" value="Tscrpt_reg_HTH_GntR"/>
</dbReference>
<proteinExistence type="predicted"/>
<dbReference type="InterPro" id="IPR036390">
    <property type="entry name" value="WH_DNA-bd_sf"/>
</dbReference>
<feature type="domain" description="HTH gntR-type" evidence="4">
    <location>
        <begin position="13"/>
        <end position="81"/>
    </location>
</feature>
<reference evidence="5 6" key="1">
    <citation type="submission" date="2017-09" db="EMBL/GenBank/DDBJ databases">
        <title>Large-scale bioinformatics analysis of Bacillus genomes uncovers conserved roles of natural products in bacterial physiology.</title>
        <authorList>
            <consortium name="Agbiome Team Llc"/>
            <person name="Bleich R.M."/>
            <person name="Grubbs K.J."/>
            <person name="Santa Maria K.C."/>
            <person name="Allen S.E."/>
            <person name="Farag S."/>
            <person name="Shank E.A."/>
            <person name="Bowers A."/>
        </authorList>
    </citation>
    <scope>NUCLEOTIDE SEQUENCE [LARGE SCALE GENOMIC DNA]</scope>
    <source>
        <strain evidence="5 6">AFS037265</strain>
    </source>
</reference>
<dbReference type="EMBL" id="NUTL01000064">
    <property type="protein sequence ID" value="PHE94952.1"/>
    <property type="molecule type" value="Genomic_DNA"/>
</dbReference>
<dbReference type="InterPro" id="IPR036388">
    <property type="entry name" value="WH-like_DNA-bd_sf"/>
</dbReference>
<organism evidence="5 6">
    <name type="scientific">Bacillus pseudomycoides</name>
    <dbReference type="NCBI Taxonomy" id="64104"/>
    <lineage>
        <taxon>Bacteria</taxon>
        <taxon>Bacillati</taxon>
        <taxon>Bacillota</taxon>
        <taxon>Bacilli</taxon>
        <taxon>Bacillales</taxon>
        <taxon>Bacillaceae</taxon>
        <taxon>Bacillus</taxon>
        <taxon>Bacillus cereus group</taxon>
    </lineage>
</organism>
<dbReference type="GO" id="GO:0003677">
    <property type="term" value="F:DNA binding"/>
    <property type="evidence" value="ECO:0007669"/>
    <property type="project" value="UniProtKB-KW"/>
</dbReference>
<dbReference type="PANTHER" id="PTHR38445">
    <property type="entry name" value="HTH-TYPE TRANSCRIPTIONAL REPRESSOR YTRA"/>
    <property type="match status" value="1"/>
</dbReference>
<dbReference type="Proteomes" id="UP000221918">
    <property type="component" value="Unassembled WGS sequence"/>
</dbReference>
<dbReference type="PANTHER" id="PTHR38445:SF9">
    <property type="entry name" value="HTH-TYPE TRANSCRIPTIONAL REPRESSOR YTRA"/>
    <property type="match status" value="1"/>
</dbReference>